<protein>
    <submittedName>
        <fullName evidence="5">NADP-dependent oxidoreductase domain-containing protein</fullName>
    </submittedName>
</protein>
<dbReference type="Pfam" id="PF00248">
    <property type="entry name" value="Aldo_ket_red"/>
    <property type="match status" value="1"/>
</dbReference>
<gene>
    <name evidence="5" type="ORF">BDP27DRAFT_1386399</name>
</gene>
<sequence>MDRSFERDIIPMACSLGLSLAPWGVLAGGKLCTNEEEQRRRASGEKGRTMTGDWERTEEEVKMSCVLEKVAKDIGAKIAIAYVMQKTPYVFPIIGGRKIENLKDNLEALDLTLLEEQIKELKDVVPFDVGFPANFIVSLLNWKLLMKEFHWT</sequence>
<keyword evidence="6" id="KW-1185">Reference proteome</keyword>
<evidence type="ECO:0000256" key="2">
    <source>
        <dbReference type="ARBA" id="ARBA00038157"/>
    </source>
</evidence>
<evidence type="ECO:0000256" key="3">
    <source>
        <dbReference type="SAM" id="MobiDB-lite"/>
    </source>
</evidence>
<dbReference type="PANTHER" id="PTHR43364:SF7">
    <property type="entry name" value="NADP-DEPENDENT OXIDOREDUCTASE DOMAIN-CONTAINING PROTEIN-RELATED"/>
    <property type="match status" value="1"/>
</dbReference>
<dbReference type="InterPro" id="IPR050523">
    <property type="entry name" value="AKR_Detox_Biosynth"/>
</dbReference>
<dbReference type="Proteomes" id="UP000772434">
    <property type="component" value="Unassembled WGS sequence"/>
</dbReference>
<proteinExistence type="inferred from homology"/>
<reference evidence="5" key="1">
    <citation type="submission" date="2020-11" db="EMBL/GenBank/DDBJ databases">
        <authorList>
            <consortium name="DOE Joint Genome Institute"/>
            <person name="Ahrendt S."/>
            <person name="Riley R."/>
            <person name="Andreopoulos W."/>
            <person name="Labutti K."/>
            <person name="Pangilinan J."/>
            <person name="Ruiz-Duenas F.J."/>
            <person name="Barrasa J.M."/>
            <person name="Sanchez-Garcia M."/>
            <person name="Camarero S."/>
            <person name="Miyauchi S."/>
            <person name="Serrano A."/>
            <person name="Linde D."/>
            <person name="Babiker R."/>
            <person name="Drula E."/>
            <person name="Ayuso-Fernandez I."/>
            <person name="Pacheco R."/>
            <person name="Padilla G."/>
            <person name="Ferreira P."/>
            <person name="Barriuso J."/>
            <person name="Kellner H."/>
            <person name="Castanera R."/>
            <person name="Alfaro M."/>
            <person name="Ramirez L."/>
            <person name="Pisabarro A.G."/>
            <person name="Kuo A."/>
            <person name="Tritt A."/>
            <person name="Lipzen A."/>
            <person name="He G."/>
            <person name="Yan M."/>
            <person name="Ng V."/>
            <person name="Cullen D."/>
            <person name="Martin F."/>
            <person name="Rosso M.-N."/>
            <person name="Henrissat B."/>
            <person name="Hibbett D."/>
            <person name="Martinez A.T."/>
            <person name="Grigoriev I.V."/>
        </authorList>
    </citation>
    <scope>NUCLEOTIDE SEQUENCE</scope>
    <source>
        <strain evidence="5">AH 40177</strain>
    </source>
</reference>
<evidence type="ECO:0000313" key="6">
    <source>
        <dbReference type="Proteomes" id="UP000772434"/>
    </source>
</evidence>
<evidence type="ECO:0000259" key="4">
    <source>
        <dbReference type="Pfam" id="PF00248"/>
    </source>
</evidence>
<dbReference type="Gene3D" id="3.20.20.100">
    <property type="entry name" value="NADP-dependent oxidoreductase domain"/>
    <property type="match status" value="1"/>
</dbReference>
<comment type="caution">
    <text evidence="5">The sequence shown here is derived from an EMBL/GenBank/DDBJ whole genome shotgun (WGS) entry which is preliminary data.</text>
</comment>
<keyword evidence="1" id="KW-0521">NADP</keyword>
<evidence type="ECO:0000256" key="1">
    <source>
        <dbReference type="ARBA" id="ARBA00022857"/>
    </source>
</evidence>
<feature type="domain" description="NADP-dependent oxidoreductase" evidence="4">
    <location>
        <begin position="4"/>
        <end position="124"/>
    </location>
</feature>
<dbReference type="InterPro" id="IPR023210">
    <property type="entry name" value="NADP_OxRdtase_dom"/>
</dbReference>
<dbReference type="PANTHER" id="PTHR43364">
    <property type="entry name" value="NADH-SPECIFIC METHYLGLYOXAL REDUCTASE-RELATED"/>
    <property type="match status" value="1"/>
</dbReference>
<dbReference type="OrthoDB" id="48988at2759"/>
<accession>A0A9P5TX16</accession>
<comment type="similarity">
    <text evidence="2">Belongs to the aldo/keto reductase family. Aldo/keto reductase 2 subfamily.</text>
</comment>
<dbReference type="InterPro" id="IPR036812">
    <property type="entry name" value="NAD(P)_OxRdtase_dom_sf"/>
</dbReference>
<dbReference type="SUPFAM" id="SSF51430">
    <property type="entry name" value="NAD(P)-linked oxidoreductase"/>
    <property type="match status" value="1"/>
</dbReference>
<dbReference type="AlphaFoldDB" id="A0A9P5TX16"/>
<feature type="region of interest" description="Disordered" evidence="3">
    <location>
        <begin position="36"/>
        <end position="55"/>
    </location>
</feature>
<organism evidence="5 6">
    <name type="scientific">Rhodocollybia butyracea</name>
    <dbReference type="NCBI Taxonomy" id="206335"/>
    <lineage>
        <taxon>Eukaryota</taxon>
        <taxon>Fungi</taxon>
        <taxon>Dikarya</taxon>
        <taxon>Basidiomycota</taxon>
        <taxon>Agaricomycotina</taxon>
        <taxon>Agaricomycetes</taxon>
        <taxon>Agaricomycetidae</taxon>
        <taxon>Agaricales</taxon>
        <taxon>Marasmiineae</taxon>
        <taxon>Omphalotaceae</taxon>
        <taxon>Rhodocollybia</taxon>
    </lineage>
</organism>
<name>A0A9P5TX16_9AGAR</name>
<evidence type="ECO:0000313" key="5">
    <source>
        <dbReference type="EMBL" id="KAF9050896.1"/>
    </source>
</evidence>
<dbReference type="EMBL" id="JADNRY010000468">
    <property type="protein sequence ID" value="KAF9050896.1"/>
    <property type="molecule type" value="Genomic_DNA"/>
</dbReference>